<accession>A0A5N7CM12</accession>
<evidence type="ECO:0000259" key="2">
    <source>
        <dbReference type="Pfam" id="PF14232"/>
    </source>
</evidence>
<evidence type="ECO:0008006" key="4">
    <source>
        <dbReference type="Google" id="ProtNLM"/>
    </source>
</evidence>
<dbReference type="OrthoDB" id="2213372at2759"/>
<dbReference type="EMBL" id="ML735219">
    <property type="protein sequence ID" value="KAE8395292.1"/>
    <property type="molecule type" value="Genomic_DNA"/>
</dbReference>
<proteinExistence type="predicted"/>
<gene>
    <name evidence="3" type="ORF">BDV23DRAFT_178813</name>
</gene>
<dbReference type="InterPro" id="IPR025568">
    <property type="entry name" value="DUF4334"/>
</dbReference>
<dbReference type="Gene3D" id="2.40.128.580">
    <property type="entry name" value="GXWXG domain"/>
    <property type="match status" value="2"/>
</dbReference>
<dbReference type="InterPro" id="IPR025951">
    <property type="entry name" value="GXWXG_dom"/>
</dbReference>
<protein>
    <recommendedName>
        <fullName evidence="4">GXWXG protein-domain-containing protein</fullName>
    </recommendedName>
</protein>
<reference evidence="3" key="1">
    <citation type="submission" date="2019-04" db="EMBL/GenBank/DDBJ databases">
        <title>Friends and foes A comparative genomics studyof 23 Aspergillus species from section Flavi.</title>
        <authorList>
            <consortium name="DOE Joint Genome Institute"/>
            <person name="Kjaerbolling I."/>
            <person name="Vesth T."/>
            <person name="Frisvad J.C."/>
            <person name="Nybo J.L."/>
            <person name="Theobald S."/>
            <person name="Kildgaard S."/>
            <person name="Isbrandt T."/>
            <person name="Kuo A."/>
            <person name="Sato A."/>
            <person name="Lyhne E.K."/>
            <person name="Kogle M.E."/>
            <person name="Wiebenga A."/>
            <person name="Kun R.S."/>
            <person name="Lubbers R.J."/>
            <person name="Makela M.R."/>
            <person name="Barry K."/>
            <person name="Chovatia M."/>
            <person name="Clum A."/>
            <person name="Daum C."/>
            <person name="Haridas S."/>
            <person name="He G."/>
            <person name="LaButti K."/>
            <person name="Lipzen A."/>
            <person name="Mondo S."/>
            <person name="Riley R."/>
            <person name="Salamov A."/>
            <person name="Simmons B.A."/>
            <person name="Magnuson J.K."/>
            <person name="Henrissat B."/>
            <person name="Mortensen U.H."/>
            <person name="Larsen T.O."/>
            <person name="Devries R.P."/>
            <person name="Grigoriev I.V."/>
            <person name="Machida M."/>
            <person name="Baker S.E."/>
            <person name="Andersen M.R."/>
        </authorList>
    </citation>
    <scope>NUCLEOTIDE SEQUENCE [LARGE SCALE GENOMIC DNA]</scope>
    <source>
        <strain evidence="3">IBT 14317</strain>
    </source>
</reference>
<sequence length="113" mass="12647">MADVDNLITLVRQKQKTNVQDVAMVFDALPPIEPECLLGVWSGDLVETGHKDIKLREARYRGVVSAAMIYDERSSTEVFQRLDENALLGAVDSKGDPNGSELFFVLERFGDFK</sequence>
<evidence type="ECO:0000259" key="1">
    <source>
        <dbReference type="Pfam" id="PF14231"/>
    </source>
</evidence>
<feature type="domain" description="DUF4334" evidence="2">
    <location>
        <begin position="54"/>
        <end position="108"/>
    </location>
</feature>
<evidence type="ECO:0000313" key="3">
    <source>
        <dbReference type="EMBL" id="KAE8395292.1"/>
    </source>
</evidence>
<dbReference type="Pfam" id="PF14231">
    <property type="entry name" value="GXWXG"/>
    <property type="match status" value="1"/>
</dbReference>
<dbReference type="Proteomes" id="UP000326877">
    <property type="component" value="Unassembled WGS sequence"/>
</dbReference>
<organism evidence="3">
    <name type="scientific">Petromyces alliaceus</name>
    <name type="common">Aspergillus alliaceus</name>
    <dbReference type="NCBI Taxonomy" id="209559"/>
    <lineage>
        <taxon>Eukaryota</taxon>
        <taxon>Fungi</taxon>
        <taxon>Dikarya</taxon>
        <taxon>Ascomycota</taxon>
        <taxon>Pezizomycotina</taxon>
        <taxon>Eurotiomycetes</taxon>
        <taxon>Eurotiomycetidae</taxon>
        <taxon>Eurotiales</taxon>
        <taxon>Aspergillaceae</taxon>
        <taxon>Aspergillus</taxon>
        <taxon>Aspergillus subgen. Circumdati</taxon>
    </lineage>
</organism>
<dbReference type="Pfam" id="PF14232">
    <property type="entry name" value="DUF4334"/>
    <property type="match status" value="1"/>
</dbReference>
<name>A0A5N7CM12_PETAA</name>
<dbReference type="AlphaFoldDB" id="A0A5N7CM12"/>
<feature type="domain" description="GXWXG" evidence="1">
    <location>
        <begin position="25"/>
        <end position="51"/>
    </location>
</feature>